<dbReference type="RefSeq" id="WP_249592940.1">
    <property type="nucleotide sequence ID" value="NZ_BAAAQL010000065.1"/>
</dbReference>
<accession>A0ABY4Q7D9</accession>
<keyword evidence="1" id="KW-0812">Transmembrane</keyword>
<keyword evidence="1" id="KW-1133">Transmembrane helix</keyword>
<keyword evidence="3" id="KW-1185">Reference proteome</keyword>
<feature type="transmembrane region" description="Helical" evidence="1">
    <location>
        <begin position="42"/>
        <end position="65"/>
    </location>
</feature>
<evidence type="ECO:0000313" key="2">
    <source>
        <dbReference type="EMBL" id="UQT61627.1"/>
    </source>
</evidence>
<feature type="transmembrane region" description="Helical" evidence="1">
    <location>
        <begin position="12"/>
        <end position="30"/>
    </location>
</feature>
<reference evidence="2 3" key="1">
    <citation type="submission" date="2022-05" db="EMBL/GenBank/DDBJ databases">
        <authorList>
            <person name="Zhou X."/>
            <person name="Li K."/>
            <person name="Man Y."/>
        </authorList>
    </citation>
    <scope>NUCLEOTIDE SEQUENCE [LARGE SCALE GENOMIC DNA]</scope>
    <source>
        <strain evidence="2 3">MS405</strain>
    </source>
</reference>
<proteinExistence type="predicted"/>
<name>A0ABY4Q7D9_9ACTN</name>
<sequence>MAFPAEVDGVPGGVLIGFVAFLLIAAADGARRALRTHRTWPLRAPLAVGLGLVLLAVPAGGVIAYDAARDDAVEEMLLDRLDKADKIVTAADGRTFDSAKDDYRSALAIYRDLGDDHPDSKAAKRVPDSLSAYYKSVAAPYDERKYCDALAPLKYLRTLPDTLGKDRVGTLATWPDDRLATSLYECGSQGLGTAPGTTAGTGTGGEFGELLRTFPESDQAGKVEPAIRDAIDARSSDLKGSDPCKATEELRGIGTTAKALPADAGGDLSGDAASAVESGVYACGVDEFKDGKFGAAAKTLNDFTGTYKSNGKRDRAKDIAIAAEIAEARPSAGSGLPPAKSPGGAKLTYVVENGGPGPLEVLYTGPTTGTFKLASCGGCKTYTSKAQGKKACLAGKGHPQKTLRLPPGDYHFLYKRDASSVGSVRNNAEGSKVQPGYRYTDCSYVVTGGGLGDLDGLDGLDGLDDVSDVNDLDGPDGPA</sequence>
<keyword evidence="1" id="KW-0472">Membrane</keyword>
<evidence type="ECO:0000256" key="1">
    <source>
        <dbReference type="SAM" id="Phobius"/>
    </source>
</evidence>
<dbReference type="EMBL" id="CP097289">
    <property type="protein sequence ID" value="UQT61627.1"/>
    <property type="molecule type" value="Genomic_DNA"/>
</dbReference>
<gene>
    <name evidence="2" type="ORF">M4V62_22800</name>
</gene>
<evidence type="ECO:0000313" key="3">
    <source>
        <dbReference type="Proteomes" id="UP000829992"/>
    </source>
</evidence>
<organism evidence="2 3">
    <name type="scientific">Streptomyces durmitorensis</name>
    <dbReference type="NCBI Taxonomy" id="319947"/>
    <lineage>
        <taxon>Bacteria</taxon>
        <taxon>Bacillati</taxon>
        <taxon>Actinomycetota</taxon>
        <taxon>Actinomycetes</taxon>
        <taxon>Kitasatosporales</taxon>
        <taxon>Streptomycetaceae</taxon>
        <taxon>Streptomyces</taxon>
    </lineage>
</organism>
<dbReference type="Proteomes" id="UP000829992">
    <property type="component" value="Chromosome"/>
</dbReference>
<protein>
    <submittedName>
        <fullName evidence="2">Uncharacterized protein</fullName>
    </submittedName>
</protein>